<dbReference type="NCBIfam" id="NF045957">
    <property type="entry name" value="MHO_1590_dom"/>
    <property type="match status" value="1"/>
</dbReference>
<name>A0A5B8K949_9MOLU</name>
<evidence type="ECO:0000313" key="2">
    <source>
        <dbReference type="Proteomes" id="UP000318927"/>
    </source>
</evidence>
<evidence type="ECO:0000313" key="1">
    <source>
        <dbReference type="EMBL" id="QDY87290.1"/>
    </source>
</evidence>
<reference evidence="1 2" key="1">
    <citation type="journal article" date="2019" name="Microbiol. Resour. Announc.">
        <title>Complete Genome Sequences of Three Mycoplasma anserisalpingitis (Mycoplasma sp. 1220) Strains.</title>
        <authorList>
            <person name="Grozner D."/>
            <person name="Forro B."/>
            <person name="Kovacs A.B."/>
            <person name="Marton S."/>
            <person name="Banyai K."/>
            <person name="Kreizinger Z."/>
            <person name="Sulyok K.M."/>
            <person name="Gyuranecz M."/>
        </authorList>
    </citation>
    <scope>NUCLEOTIDE SEQUENCE [LARGE SCALE GENOMIC DNA]</scope>
    <source>
        <strain evidence="1 2">ATCC:BAA-2147</strain>
    </source>
</reference>
<dbReference type="EMBL" id="CP042295">
    <property type="protein sequence ID" value="QDY87290.1"/>
    <property type="molecule type" value="Genomic_DNA"/>
</dbReference>
<sequence>MKFSKSNLIILISIIGLGLVAVGSFYIYNSVFKVEKNQIKENVNPKEIDKIEVQSVFPNIDDSYYQEFLIKNNFGNSKIDDKLVITFIKDILKRMAVSYGSISFKSEIAENKIVITLQWQHNEKFEVKKYTFQIKTI</sequence>
<organism evidence="1 2">
    <name type="scientific">Mycoplasma anserisalpingitidis</name>
    <dbReference type="NCBI Taxonomy" id="519450"/>
    <lineage>
        <taxon>Bacteria</taxon>
        <taxon>Bacillati</taxon>
        <taxon>Mycoplasmatota</taxon>
        <taxon>Mollicutes</taxon>
        <taxon>Mycoplasmataceae</taxon>
        <taxon>Mycoplasma</taxon>
    </lineage>
</organism>
<dbReference type="KEGG" id="mans:FRW55_04035"/>
<dbReference type="AlphaFoldDB" id="A0A5B8K949"/>
<keyword evidence="2" id="KW-1185">Reference proteome</keyword>
<proteinExistence type="predicted"/>
<dbReference type="Proteomes" id="UP000318927">
    <property type="component" value="Chromosome"/>
</dbReference>
<dbReference type="RefSeq" id="WP_146367719.1">
    <property type="nucleotide sequence ID" value="NZ_CP041664.1"/>
</dbReference>
<gene>
    <name evidence="1" type="ORF">FRW55_04035</name>
</gene>
<protein>
    <submittedName>
        <fullName evidence="1">Uncharacterized protein</fullName>
    </submittedName>
</protein>
<accession>A0A5B8K949</accession>
<dbReference type="OrthoDB" id="400855at2"/>